<dbReference type="SUPFAM" id="SSF52922">
    <property type="entry name" value="TK C-terminal domain-like"/>
    <property type="match status" value="1"/>
</dbReference>
<dbReference type="InterPro" id="IPR017896">
    <property type="entry name" value="4Fe4S_Fe-S-bd"/>
</dbReference>
<evidence type="ECO:0000256" key="1">
    <source>
        <dbReference type="ARBA" id="ARBA00022448"/>
    </source>
</evidence>
<dbReference type="OrthoDB" id="9803617at2"/>
<reference evidence="9 10" key="1">
    <citation type="journal article" date="2008" name="Int. J. Syst. Evol. Microbiol.">
        <title>Amphritea japonica sp. nov. and Amphritea balenae sp. nov., isolated from the sediment adjacent to sperm whale carcasses off Kagoshima, Japan.</title>
        <authorList>
            <person name="Miyazaki M."/>
            <person name="Nogi Y."/>
            <person name="Fujiwara Y."/>
            <person name="Kawato M."/>
            <person name="Nagahama T."/>
            <person name="Kubokawa K."/>
            <person name="Horikoshi K."/>
        </authorList>
    </citation>
    <scope>NUCLEOTIDE SEQUENCE [LARGE SCALE GENOMIC DNA]</scope>
    <source>
        <strain evidence="9 10">ATCC BAA-1530</strain>
    </source>
</reference>
<dbReference type="InterPro" id="IPR029061">
    <property type="entry name" value="THDP-binding"/>
</dbReference>
<dbReference type="EC" id="1.2.7.8" evidence="9"/>
<gene>
    <name evidence="9" type="ORF">AMJAP_0345</name>
</gene>
<dbReference type="GO" id="GO:0051539">
    <property type="term" value="F:4 iron, 4 sulfur cluster binding"/>
    <property type="evidence" value="ECO:0007669"/>
    <property type="project" value="UniProtKB-KW"/>
</dbReference>
<evidence type="ECO:0000256" key="5">
    <source>
        <dbReference type="ARBA" id="ARBA00023004"/>
    </source>
</evidence>
<dbReference type="AlphaFoldDB" id="A0A7R6SR71"/>
<feature type="domain" description="4Fe-4S ferredoxin-type" evidence="8">
    <location>
        <begin position="625"/>
        <end position="656"/>
    </location>
</feature>
<dbReference type="GO" id="GO:0045333">
    <property type="term" value="P:cellular respiration"/>
    <property type="evidence" value="ECO:0007669"/>
    <property type="project" value="UniProtKB-ARBA"/>
</dbReference>
<keyword evidence="6" id="KW-0411">Iron-sulfur</keyword>
<dbReference type="SUPFAM" id="SSF52518">
    <property type="entry name" value="Thiamin diphosphate-binding fold (THDP-binding)"/>
    <property type="match status" value="2"/>
</dbReference>
<accession>A0A7R6SR71</accession>
<dbReference type="InterPro" id="IPR046667">
    <property type="entry name" value="DUF6537"/>
</dbReference>
<dbReference type="Gene3D" id="3.40.920.10">
    <property type="entry name" value="Pyruvate-ferredoxin oxidoreductase, PFOR, domain III"/>
    <property type="match status" value="1"/>
</dbReference>
<keyword evidence="9" id="KW-0670">Pyruvate</keyword>
<keyword evidence="2" id="KW-0004">4Fe-4S</keyword>
<evidence type="ECO:0000256" key="7">
    <source>
        <dbReference type="SAM" id="Coils"/>
    </source>
</evidence>
<dbReference type="InterPro" id="IPR051457">
    <property type="entry name" value="2-oxoacid:Fd_oxidoreductase"/>
</dbReference>
<dbReference type="KEGG" id="ajp:AMJAP_0345"/>
<evidence type="ECO:0000256" key="2">
    <source>
        <dbReference type="ARBA" id="ARBA00022485"/>
    </source>
</evidence>
<protein>
    <submittedName>
        <fullName evidence="9">Indolepyruvate ferredoxin oxidoreductase</fullName>
        <ecNumber evidence="9">1.2.7.8</ecNumber>
    </submittedName>
</protein>
<dbReference type="CDD" id="cd07034">
    <property type="entry name" value="TPP_PYR_PFOR_IOR-alpha_like"/>
    <property type="match status" value="1"/>
</dbReference>
<dbReference type="RefSeq" id="WP_019620881.1">
    <property type="nucleotide sequence ID" value="NZ_AP014545.1"/>
</dbReference>
<dbReference type="InterPro" id="IPR011766">
    <property type="entry name" value="TPP_enzyme_TPP-bd"/>
</dbReference>
<dbReference type="GO" id="GO:0044281">
    <property type="term" value="P:small molecule metabolic process"/>
    <property type="evidence" value="ECO:0007669"/>
    <property type="project" value="UniProtKB-ARBA"/>
</dbReference>
<dbReference type="GO" id="GO:0043805">
    <property type="term" value="F:indolepyruvate ferredoxin oxidoreductase activity"/>
    <property type="evidence" value="ECO:0007669"/>
    <property type="project" value="UniProtKB-EC"/>
</dbReference>
<dbReference type="NCBIfam" id="NF009588">
    <property type="entry name" value="PRK13029.1"/>
    <property type="match status" value="1"/>
</dbReference>
<dbReference type="NCBIfam" id="NF009589">
    <property type="entry name" value="PRK13030.1"/>
    <property type="match status" value="1"/>
</dbReference>
<keyword evidence="3" id="KW-0249">Electron transport</keyword>
<dbReference type="PANTHER" id="PTHR48084">
    <property type="entry name" value="2-OXOGLUTARATE OXIDOREDUCTASE SUBUNIT KORB-RELATED"/>
    <property type="match status" value="1"/>
</dbReference>
<dbReference type="Proteomes" id="UP000595663">
    <property type="component" value="Chromosome"/>
</dbReference>
<keyword evidence="1" id="KW-0813">Transport</keyword>
<dbReference type="Gene3D" id="3.40.50.970">
    <property type="match status" value="2"/>
</dbReference>
<keyword evidence="4 9" id="KW-0560">Oxidoreductase</keyword>
<evidence type="ECO:0000313" key="9">
    <source>
        <dbReference type="EMBL" id="BBB24944.1"/>
    </source>
</evidence>
<keyword evidence="2" id="KW-0479">Metal-binding</keyword>
<name>A0A7R6SR71_9GAMM</name>
<evidence type="ECO:0000313" key="10">
    <source>
        <dbReference type="Proteomes" id="UP000595663"/>
    </source>
</evidence>
<evidence type="ECO:0000259" key="8">
    <source>
        <dbReference type="PROSITE" id="PS51379"/>
    </source>
</evidence>
<proteinExistence type="predicted"/>
<keyword evidence="5" id="KW-0408">Iron</keyword>
<sequence>MQQTITLQDKWEKQSGRVYLTGSQALARLPMLQAERDRTAGLNTAGFISGYRGSPLGNFDKTLWQIRDYLKQHNITFQPGVNEDLGATSVWGSQQVNVFEGARYDGVFGLWYGKGPGVDRTGDVLKHANAFGTSPLGGVLAVAGDDHASKSSTLPHQSDYAFMDAMIPVLYPSGIQEMLDYGLYGWAMSRYSGCWVGMKALAEVMDSAISANLDQARLEINTPTDFELPSDGLNARWPDKPLQQEERLHRYKIHAAQAFCRTNRLDRTIIDTATPRFGIVTTGKSYLDVLQALEDLGISHQQAASLGIRLYKVAMPWPLEPEGIHEFAQGLDEVLVIEEKRSLIEDQLKEQLYSWQDQSARPRIVGKRDDQNNELLTSLGELTPAMIARAIAARIAPFYTSEQISSRLDFLTGKEAELAQPRALLERTPHFCSGCPHNTSTTLPEGSRALGGIGCHYMATWMDRGTDTFTQMGGEGTTWIGQAPFTENNHVFQNLGDGTYFHSGLLAIRATVASGVNITYKVLYNDAVAMTGGQPIDGTLTVQQITHQLYGEGIRRIALVSDEPNKYPSRAEFADGVTFHHRDDLHSVQMELRELTGCTVIIYDQTCAAEKRRRRKRNEMTDPDKRVVINSEICEGCGDCGIQSNCLSLLPKETDRGRKRSIDQSSCNKDFSCVRGFCPSFVTVKGGTLRKPEAVGSNLAFTELPEPTLPSCSTPYNIMLTGVGGTGVVTVSALLGMAAHIEGKGAGVLDQIGLAQKFGAVMSHIRIADTQEQIHTVRIPAGETDLMIGFDLMVGASEEALGKLDRQRSHVVVNNHETMPAAFTRDPDIQVPTEAMQQVIRDTAIANGSHCLDATQLATALLGNGMAVNLFCIGFAWQKGLIPLHSQAIEKAIELNGVAIKANKQAFLWGRRAAFDLAQVQAIANPDPQVQAVKLMPSLNEIIEREMTHLRDYQNDALARRYKALVDKVQQAENAQTNSSGLTLAVAENYSKVLAYKDEYEVARQLTSAQFRKQLEAQFEGDLELEFNLAPPLISRLNPATGRPRKRVFSEKVLPLFRLLAKLRSLRGTPLDLFSYGADRRLERRLISEYESDIQQLLSSLNNHSHQDACELARLPAAIRGYGPVKEAAYDKAQQQRQELLARVSQTSDSQQQAQAL</sequence>
<dbReference type="InterPro" id="IPR019752">
    <property type="entry name" value="Pyrv/ketoisovalerate_OxRed_cat"/>
</dbReference>
<dbReference type="InterPro" id="IPR002880">
    <property type="entry name" value="Pyrv_Fd/Flavodoxin_OxRdtase_N"/>
</dbReference>
<keyword evidence="7" id="KW-0175">Coiled coil</keyword>
<dbReference type="InterPro" id="IPR009014">
    <property type="entry name" value="Transketo_C/PFOR_II"/>
</dbReference>
<dbReference type="PANTHER" id="PTHR48084:SF3">
    <property type="entry name" value="SUBUNIT OF PYRUVATE:FLAVODOXIN OXIDOREDUCTASE"/>
    <property type="match status" value="1"/>
</dbReference>
<dbReference type="EMBL" id="AP014545">
    <property type="protein sequence ID" value="BBB24944.1"/>
    <property type="molecule type" value="Genomic_DNA"/>
</dbReference>
<dbReference type="Pfam" id="PF01558">
    <property type="entry name" value="POR"/>
    <property type="match status" value="1"/>
</dbReference>
<organism evidence="9 10">
    <name type="scientific">Amphritea japonica ATCC BAA-1530</name>
    <dbReference type="NCBI Taxonomy" id="1278309"/>
    <lineage>
        <taxon>Bacteria</taxon>
        <taxon>Pseudomonadati</taxon>
        <taxon>Pseudomonadota</taxon>
        <taxon>Gammaproteobacteria</taxon>
        <taxon>Oceanospirillales</taxon>
        <taxon>Oceanospirillaceae</taxon>
        <taxon>Amphritea</taxon>
    </lineage>
</organism>
<evidence type="ECO:0000256" key="4">
    <source>
        <dbReference type="ARBA" id="ARBA00023002"/>
    </source>
</evidence>
<dbReference type="PROSITE" id="PS51379">
    <property type="entry name" value="4FE4S_FER_2"/>
    <property type="match status" value="1"/>
</dbReference>
<dbReference type="GO" id="GO:0030976">
    <property type="term" value="F:thiamine pyrophosphate binding"/>
    <property type="evidence" value="ECO:0007669"/>
    <property type="project" value="InterPro"/>
</dbReference>
<dbReference type="InterPro" id="IPR002869">
    <property type="entry name" value="Pyrv_flavodox_OxRed_cen"/>
</dbReference>
<evidence type="ECO:0000256" key="6">
    <source>
        <dbReference type="ARBA" id="ARBA00023014"/>
    </source>
</evidence>
<feature type="coiled-coil region" evidence="7">
    <location>
        <begin position="1087"/>
        <end position="1150"/>
    </location>
</feature>
<dbReference type="Pfam" id="PF20169">
    <property type="entry name" value="DUF6537"/>
    <property type="match status" value="1"/>
</dbReference>
<dbReference type="Pfam" id="PF02775">
    <property type="entry name" value="TPP_enzyme_C"/>
    <property type="match status" value="1"/>
</dbReference>
<keyword evidence="10" id="KW-1185">Reference proteome</keyword>
<dbReference type="CDD" id="cd02008">
    <property type="entry name" value="TPP_IOR_alpha"/>
    <property type="match status" value="1"/>
</dbReference>
<evidence type="ECO:0000256" key="3">
    <source>
        <dbReference type="ARBA" id="ARBA00022982"/>
    </source>
</evidence>
<dbReference type="SUPFAM" id="SSF53323">
    <property type="entry name" value="Pyruvate-ferredoxin oxidoreductase, PFOR, domain III"/>
    <property type="match status" value="1"/>
</dbReference>